<feature type="compositionally biased region" description="Acidic residues" evidence="1">
    <location>
        <begin position="146"/>
        <end position="159"/>
    </location>
</feature>
<feature type="compositionally biased region" description="Acidic residues" evidence="1">
    <location>
        <begin position="114"/>
        <end position="123"/>
    </location>
</feature>
<organism evidence="2 3">
    <name type="scientific">Rhodofomes roseus</name>
    <dbReference type="NCBI Taxonomy" id="34475"/>
    <lineage>
        <taxon>Eukaryota</taxon>
        <taxon>Fungi</taxon>
        <taxon>Dikarya</taxon>
        <taxon>Basidiomycota</taxon>
        <taxon>Agaricomycotina</taxon>
        <taxon>Agaricomycetes</taxon>
        <taxon>Polyporales</taxon>
        <taxon>Rhodofomes</taxon>
    </lineage>
</organism>
<evidence type="ECO:0000313" key="2">
    <source>
        <dbReference type="EMBL" id="TFY59179.1"/>
    </source>
</evidence>
<dbReference type="AlphaFoldDB" id="A0A4Y9YE73"/>
<accession>A0A4Y9YE73</accession>
<feature type="compositionally biased region" description="Basic and acidic residues" evidence="1">
    <location>
        <begin position="132"/>
        <end position="145"/>
    </location>
</feature>
<dbReference type="EMBL" id="SEKV01000316">
    <property type="protein sequence ID" value="TFY59179.1"/>
    <property type="molecule type" value="Genomic_DNA"/>
</dbReference>
<proteinExistence type="predicted"/>
<gene>
    <name evidence="2" type="ORF">EVJ58_g5945</name>
</gene>
<feature type="compositionally biased region" description="Basic residues" evidence="1">
    <location>
        <begin position="164"/>
        <end position="174"/>
    </location>
</feature>
<feature type="region of interest" description="Disordered" evidence="1">
    <location>
        <begin position="87"/>
        <end position="176"/>
    </location>
</feature>
<sequence length="268" mass="30940">MTDWQWLTVDTPDTELNDLLPRYRPTRRPMTAAEFEAISNSHPLAILPWILVPDGLGDFAPPVMHYAIDFVPDQLVAYAEEHDLVEDKEVEQEEDHEQDEPREEPKCKLNAGQEQDEQREEPDSERSAGQGQEREQRGESDLEHGEEGEEGSESEEEDYDFRRLKTRNAPRRKAPTMDRIGSMRCALRALAIEAGAHIPTRLLKISLGIQRMGVRETSLIISFYSNYDLKAGDLPTTEDIEKLRVAVGSQHPPGWYLDRSDYRWERYY</sequence>
<dbReference type="Proteomes" id="UP000298390">
    <property type="component" value="Unassembled WGS sequence"/>
</dbReference>
<evidence type="ECO:0000256" key="1">
    <source>
        <dbReference type="SAM" id="MobiDB-lite"/>
    </source>
</evidence>
<reference evidence="2 3" key="1">
    <citation type="submission" date="2019-01" db="EMBL/GenBank/DDBJ databases">
        <title>Genome sequencing of the rare red list fungi Fomitopsis rosea.</title>
        <authorList>
            <person name="Buettner E."/>
            <person name="Kellner H."/>
        </authorList>
    </citation>
    <scope>NUCLEOTIDE SEQUENCE [LARGE SCALE GENOMIC DNA]</scope>
    <source>
        <strain evidence="2 3">DSM 105464</strain>
    </source>
</reference>
<comment type="caution">
    <text evidence="2">The sequence shown here is derived from an EMBL/GenBank/DDBJ whole genome shotgun (WGS) entry which is preliminary data.</text>
</comment>
<protein>
    <submittedName>
        <fullName evidence="2">Uncharacterized protein</fullName>
    </submittedName>
</protein>
<feature type="compositionally biased region" description="Acidic residues" evidence="1">
    <location>
        <begin position="88"/>
        <end position="102"/>
    </location>
</feature>
<name>A0A4Y9YE73_9APHY</name>
<evidence type="ECO:0000313" key="3">
    <source>
        <dbReference type="Proteomes" id="UP000298390"/>
    </source>
</evidence>